<proteinExistence type="predicted"/>
<gene>
    <name evidence="1" type="ORF">DXN05_14500</name>
</gene>
<comment type="caution">
    <text evidence="1">The sequence shown here is derived from an EMBL/GenBank/DDBJ whole genome shotgun (WGS) entry which is preliminary data.</text>
</comment>
<evidence type="ECO:0008006" key="3">
    <source>
        <dbReference type="Google" id="ProtNLM"/>
    </source>
</evidence>
<organism evidence="1 2">
    <name type="scientific">Deminuibacter soli</name>
    <dbReference type="NCBI Taxonomy" id="2291815"/>
    <lineage>
        <taxon>Bacteria</taxon>
        <taxon>Pseudomonadati</taxon>
        <taxon>Bacteroidota</taxon>
        <taxon>Chitinophagia</taxon>
        <taxon>Chitinophagales</taxon>
        <taxon>Chitinophagaceae</taxon>
        <taxon>Deminuibacter</taxon>
    </lineage>
</organism>
<dbReference type="OrthoDB" id="1036397at2"/>
<protein>
    <recommendedName>
        <fullName evidence="3">HMA domain-containing protein</fullName>
    </recommendedName>
</protein>
<dbReference type="Proteomes" id="UP000261284">
    <property type="component" value="Unassembled WGS sequence"/>
</dbReference>
<keyword evidence="2" id="KW-1185">Reference proteome</keyword>
<sequence length="75" mass="8276">MELETQILVFKTNICCDAACAMVGSRLNHAPNIRRWTVDRNDCDKVLRVVAQQVQAADIIALVNSSGFLCEELPG</sequence>
<name>A0A3E1NH82_9BACT</name>
<reference evidence="1 2" key="1">
    <citation type="submission" date="2018-08" db="EMBL/GenBank/DDBJ databases">
        <title>Chitinophagaceae sp. K23C18032701, a novel bacterium isolated from forest soil.</title>
        <authorList>
            <person name="Wang C."/>
        </authorList>
    </citation>
    <scope>NUCLEOTIDE SEQUENCE [LARGE SCALE GENOMIC DNA]</scope>
    <source>
        <strain evidence="1 2">K23C18032701</strain>
    </source>
</reference>
<dbReference type="AlphaFoldDB" id="A0A3E1NH82"/>
<dbReference type="RefSeq" id="WP_116847999.1">
    <property type="nucleotide sequence ID" value="NZ_QTJU01000005.1"/>
</dbReference>
<evidence type="ECO:0000313" key="1">
    <source>
        <dbReference type="EMBL" id="RFM27242.1"/>
    </source>
</evidence>
<accession>A0A3E1NH82</accession>
<evidence type="ECO:0000313" key="2">
    <source>
        <dbReference type="Proteomes" id="UP000261284"/>
    </source>
</evidence>
<dbReference type="EMBL" id="QTJU01000005">
    <property type="protein sequence ID" value="RFM27242.1"/>
    <property type="molecule type" value="Genomic_DNA"/>
</dbReference>